<reference evidence="2" key="1">
    <citation type="journal article" date="2023" name="Front. Plant Sci.">
        <title>Chromosomal-level genome assembly of Melastoma candidum provides insights into trichome evolution.</title>
        <authorList>
            <person name="Zhong Y."/>
            <person name="Wu W."/>
            <person name="Sun C."/>
            <person name="Zou P."/>
            <person name="Liu Y."/>
            <person name="Dai S."/>
            <person name="Zhou R."/>
        </authorList>
    </citation>
    <scope>NUCLEOTIDE SEQUENCE [LARGE SCALE GENOMIC DNA]</scope>
</reference>
<sequence>MDVIFEPQRGRPFAVEIGFFDTVLEIKHKIQKYQGIPASAQTLVFNGQVLRDERDVGSCELLHNSRVRLVFDLPDQYRDRKLLPPQVPIKYEQPSPPQVLPCDGSNKIQLNVRIPSMGSYFPVEVDAGDSVLMLKERIHEVEGVGVNSIALHAGKAYLDDRKLIGECDLGDNMEVDVTVRQPSPAAVTQVQAQAQGGAGTTAALSVTTAPPPSSNCSKKLRVMVLPKSGTTKIPVDIGAMENVAELRKELQRMQERMHFNLPPEGYFFIYKQNVMDEDRSFWWHRVGHGDTIEIFNGSITGGS</sequence>
<dbReference type="EMBL" id="CM042884">
    <property type="protein sequence ID" value="KAI4369018.1"/>
    <property type="molecule type" value="Genomic_DNA"/>
</dbReference>
<protein>
    <submittedName>
        <fullName evidence="1">Uncharacterized protein</fullName>
    </submittedName>
</protein>
<name>A0ACB9QUX5_9MYRT</name>
<gene>
    <name evidence="1" type="ORF">MLD38_017512</name>
</gene>
<dbReference type="Proteomes" id="UP001057402">
    <property type="component" value="Chromosome 5"/>
</dbReference>
<evidence type="ECO:0000313" key="2">
    <source>
        <dbReference type="Proteomes" id="UP001057402"/>
    </source>
</evidence>
<evidence type="ECO:0000313" key="1">
    <source>
        <dbReference type="EMBL" id="KAI4369018.1"/>
    </source>
</evidence>
<organism evidence="1 2">
    <name type="scientific">Melastoma candidum</name>
    <dbReference type="NCBI Taxonomy" id="119954"/>
    <lineage>
        <taxon>Eukaryota</taxon>
        <taxon>Viridiplantae</taxon>
        <taxon>Streptophyta</taxon>
        <taxon>Embryophyta</taxon>
        <taxon>Tracheophyta</taxon>
        <taxon>Spermatophyta</taxon>
        <taxon>Magnoliopsida</taxon>
        <taxon>eudicotyledons</taxon>
        <taxon>Gunneridae</taxon>
        <taxon>Pentapetalae</taxon>
        <taxon>rosids</taxon>
        <taxon>malvids</taxon>
        <taxon>Myrtales</taxon>
        <taxon>Melastomataceae</taxon>
        <taxon>Melastomatoideae</taxon>
        <taxon>Melastomateae</taxon>
        <taxon>Melastoma</taxon>
    </lineage>
</organism>
<proteinExistence type="predicted"/>
<accession>A0ACB9QUX5</accession>
<keyword evidence="2" id="KW-1185">Reference proteome</keyword>
<comment type="caution">
    <text evidence="1">The sequence shown here is derived from an EMBL/GenBank/DDBJ whole genome shotgun (WGS) entry which is preliminary data.</text>
</comment>